<keyword evidence="4 8" id="KW-0547">Nucleotide-binding</keyword>
<dbReference type="InterPro" id="IPR051786">
    <property type="entry name" value="ASN_synthetase/amidase"/>
</dbReference>
<dbReference type="PANTHER" id="PTHR43284">
    <property type="entry name" value="ASPARAGINE SYNTHETASE (GLUTAMINE-HYDROLYZING)"/>
    <property type="match status" value="1"/>
</dbReference>
<comment type="catalytic activity">
    <reaction evidence="7">
        <text>L-aspartate + L-glutamine + ATP + H2O = L-asparagine + L-glutamate + AMP + diphosphate + H(+)</text>
        <dbReference type="Rhea" id="RHEA:12228"/>
        <dbReference type="ChEBI" id="CHEBI:15377"/>
        <dbReference type="ChEBI" id="CHEBI:15378"/>
        <dbReference type="ChEBI" id="CHEBI:29985"/>
        <dbReference type="ChEBI" id="CHEBI:29991"/>
        <dbReference type="ChEBI" id="CHEBI:30616"/>
        <dbReference type="ChEBI" id="CHEBI:33019"/>
        <dbReference type="ChEBI" id="CHEBI:58048"/>
        <dbReference type="ChEBI" id="CHEBI:58359"/>
        <dbReference type="ChEBI" id="CHEBI:456215"/>
        <dbReference type="EC" id="6.3.5.4"/>
    </reaction>
</comment>
<evidence type="ECO:0000256" key="7">
    <source>
        <dbReference type="ARBA" id="ARBA00048741"/>
    </source>
</evidence>
<dbReference type="InterPro" id="IPR006426">
    <property type="entry name" value="Asn_synth_AEB"/>
</dbReference>
<organism evidence="11 12">
    <name type="scientific">Gloeothece verrucosa (strain PCC 7822)</name>
    <name type="common">Cyanothece sp. (strain PCC 7822)</name>
    <dbReference type="NCBI Taxonomy" id="497965"/>
    <lineage>
        <taxon>Bacteria</taxon>
        <taxon>Bacillati</taxon>
        <taxon>Cyanobacteriota</taxon>
        <taxon>Cyanophyceae</taxon>
        <taxon>Oscillatoriophycideae</taxon>
        <taxon>Chroococcales</taxon>
        <taxon>Aphanothecaceae</taxon>
        <taxon>Gloeothece</taxon>
        <taxon>Gloeothece verrucosa</taxon>
    </lineage>
</organism>
<evidence type="ECO:0000256" key="4">
    <source>
        <dbReference type="ARBA" id="ARBA00022741"/>
    </source>
</evidence>
<accession>E0UMT6</accession>
<evidence type="ECO:0000256" key="9">
    <source>
        <dbReference type="PIRSR" id="PIRSR001589-3"/>
    </source>
</evidence>
<keyword evidence="5 8" id="KW-0067">ATP-binding</keyword>
<dbReference type="Gene3D" id="3.60.20.10">
    <property type="entry name" value="Glutamine Phosphoribosylpyrophosphate, subunit 1, domain 1"/>
    <property type="match status" value="1"/>
</dbReference>
<geneLocation type="plasmid" evidence="11 12">
    <name>Cy782202</name>
</geneLocation>
<dbReference type="HOGENOM" id="CLU_014658_3_1_3"/>
<dbReference type="InterPro" id="IPR017932">
    <property type="entry name" value="GATase_2_dom"/>
</dbReference>
<dbReference type="InterPro" id="IPR014729">
    <property type="entry name" value="Rossmann-like_a/b/a_fold"/>
</dbReference>
<evidence type="ECO:0000256" key="8">
    <source>
        <dbReference type="PIRSR" id="PIRSR001589-2"/>
    </source>
</evidence>
<dbReference type="PANTHER" id="PTHR43284:SF1">
    <property type="entry name" value="ASPARAGINE SYNTHETASE"/>
    <property type="match status" value="1"/>
</dbReference>
<comment type="pathway">
    <text evidence="1">Amino-acid biosynthesis; L-asparagine biosynthesis; L-asparagine from L-aspartate (L-Gln route): step 1/1.</text>
</comment>
<dbReference type="GO" id="GO:0004066">
    <property type="term" value="F:asparagine synthase (glutamine-hydrolyzing) activity"/>
    <property type="evidence" value="ECO:0007669"/>
    <property type="project" value="UniProtKB-EC"/>
</dbReference>
<evidence type="ECO:0000256" key="5">
    <source>
        <dbReference type="ARBA" id="ARBA00022840"/>
    </source>
</evidence>
<dbReference type="KEGG" id="cyj:Cyan7822_6490"/>
<gene>
    <name evidence="11" type="ordered locus">Cyan7822_6490</name>
</gene>
<dbReference type="GO" id="GO:0005524">
    <property type="term" value="F:ATP binding"/>
    <property type="evidence" value="ECO:0007669"/>
    <property type="project" value="UniProtKB-KW"/>
</dbReference>
<keyword evidence="6" id="KW-0061">Asparagine biosynthesis</keyword>
<dbReference type="Gene3D" id="3.40.50.620">
    <property type="entry name" value="HUPs"/>
    <property type="match status" value="1"/>
</dbReference>
<feature type="site" description="Important for beta-aspartyl-AMP intermediate formation" evidence="9">
    <location>
        <position position="342"/>
    </location>
</feature>
<dbReference type="InterPro" id="IPR029055">
    <property type="entry name" value="Ntn_hydrolases_N"/>
</dbReference>
<keyword evidence="12" id="KW-1185">Reference proteome</keyword>
<keyword evidence="11" id="KW-0614">Plasmid</keyword>
<evidence type="ECO:0000256" key="1">
    <source>
        <dbReference type="ARBA" id="ARBA00005187"/>
    </source>
</evidence>
<dbReference type="PROSITE" id="PS51278">
    <property type="entry name" value="GATASE_TYPE_2"/>
    <property type="match status" value="1"/>
</dbReference>
<name>E0UMT6_GLOV7</name>
<evidence type="ECO:0000256" key="3">
    <source>
        <dbReference type="ARBA" id="ARBA00012737"/>
    </source>
</evidence>
<dbReference type="CDD" id="cd01991">
    <property type="entry name" value="Asn_synthase_B_C"/>
    <property type="match status" value="1"/>
</dbReference>
<dbReference type="InterPro" id="IPR001962">
    <property type="entry name" value="Asn_synthase"/>
</dbReference>
<feature type="binding site" evidence="8">
    <location>
        <position position="82"/>
    </location>
    <ligand>
        <name>L-glutamine</name>
        <dbReference type="ChEBI" id="CHEBI:58359"/>
    </ligand>
</feature>
<dbReference type="AlphaFoldDB" id="E0UMT6"/>
<dbReference type="SUPFAM" id="SSF52402">
    <property type="entry name" value="Adenine nucleotide alpha hydrolases-like"/>
    <property type="match status" value="1"/>
</dbReference>
<dbReference type="RefSeq" id="WP_013335012.1">
    <property type="nucleotide sequence ID" value="NC_014534.1"/>
</dbReference>
<reference evidence="12" key="1">
    <citation type="journal article" date="2011" name="MBio">
        <title>Novel metabolic attributes of the genus Cyanothece, comprising a group of unicellular nitrogen-fixing Cyanobacteria.</title>
        <authorList>
            <person name="Bandyopadhyay A."/>
            <person name="Elvitigala T."/>
            <person name="Welsh E."/>
            <person name="Stockel J."/>
            <person name="Liberton M."/>
            <person name="Min H."/>
            <person name="Sherman L.A."/>
            <person name="Pakrasi H.B."/>
        </authorList>
    </citation>
    <scope>NUCLEOTIDE SEQUENCE [LARGE SCALE GENOMIC DNA]</scope>
    <source>
        <strain evidence="12">PCC 7822</strain>
        <plasmid evidence="12">Cy782202</plasmid>
    </source>
</reference>
<dbReference type="PIRSF" id="PIRSF001589">
    <property type="entry name" value="Asn_synthetase_glu-h"/>
    <property type="match status" value="1"/>
</dbReference>
<dbReference type="GO" id="GO:0005829">
    <property type="term" value="C:cytosol"/>
    <property type="evidence" value="ECO:0007669"/>
    <property type="project" value="TreeGrafter"/>
</dbReference>
<dbReference type="EC" id="6.3.5.4" evidence="3"/>
<keyword evidence="6" id="KW-0028">Amino-acid biosynthesis</keyword>
<evidence type="ECO:0000313" key="11">
    <source>
        <dbReference type="EMBL" id="ADN18266.1"/>
    </source>
</evidence>
<evidence type="ECO:0000256" key="6">
    <source>
        <dbReference type="ARBA" id="ARBA00022888"/>
    </source>
</evidence>
<evidence type="ECO:0000256" key="2">
    <source>
        <dbReference type="ARBA" id="ARBA00005752"/>
    </source>
</evidence>
<dbReference type="GO" id="GO:0006529">
    <property type="term" value="P:asparagine biosynthetic process"/>
    <property type="evidence" value="ECO:0007669"/>
    <property type="project" value="UniProtKB-KW"/>
</dbReference>
<feature type="binding site" evidence="8">
    <location>
        <position position="267"/>
    </location>
    <ligand>
        <name>ATP</name>
        <dbReference type="ChEBI" id="CHEBI:30616"/>
    </ligand>
</feature>
<dbReference type="OrthoDB" id="9763290at2"/>
<dbReference type="SUPFAM" id="SSF56235">
    <property type="entry name" value="N-terminal nucleophile aminohydrolases (Ntn hydrolases)"/>
    <property type="match status" value="1"/>
</dbReference>
<dbReference type="Pfam" id="PF00733">
    <property type="entry name" value="Asn_synthase"/>
    <property type="match status" value="1"/>
</dbReference>
<dbReference type="Proteomes" id="UP000008206">
    <property type="component" value="Plasmid Cy782202"/>
</dbReference>
<dbReference type="Pfam" id="PF13537">
    <property type="entry name" value="GATase_7"/>
    <property type="match status" value="1"/>
</dbReference>
<dbReference type="EMBL" id="CP002200">
    <property type="protein sequence ID" value="ADN18266.1"/>
    <property type="molecule type" value="Genomic_DNA"/>
</dbReference>
<evidence type="ECO:0000313" key="12">
    <source>
        <dbReference type="Proteomes" id="UP000008206"/>
    </source>
</evidence>
<sequence>MRKRKSVNLLSVHPSWCLIWGQINTQLNEYSFSVPGKLGLVGSQPVFSPQKGFLVVGDVWLVNRDRVLRSLGVSLSDWKGTDEEVVAFAWERWGTECVKQFMGFFALIVWDVAANRLWLVRDSVGVRTLYYCYSGSSYYIAPRLKNLSSFHSQQLDLVALRDYLSTAFVAGERTLWEQVKELLPGTILSLSDGKINRYWQPIEQILEPDQSLAWYSNKLRDLLEQVIREYLPQNESVGVYLSGGLDSSCVTALAARLHSASVHTYSIFFGADSPHELEFSSQVAQFCRTEHHILEITPQQMWNQLPETMAHLDDPIGDPLTVPNYLMAQLAGGNVQVILNGEGGDPCFGGPKNQPMLLNQLYNQTENQSNLMTAYLTSFQKCFLDLPRLLKPDVLAVVESSSFPFEADLNSETTYLNRLMCINIKFKGADHILTKVNNLTRSALLEGRSPLFDRRIVELAMQIPPQYKLAGAEEKAVLKQAVIDLLPIEIIKRPKSGMMVPVQLWFKKYWQREARKLLLNKNAKIAPYFNQKVIRDWLNYQGDPWGRYGVKLWLLLSLEIWLEVNQ</sequence>
<proteinExistence type="inferred from homology"/>
<protein>
    <recommendedName>
        <fullName evidence="3">asparagine synthase (glutamine-hydrolyzing)</fullName>
        <ecNumber evidence="3">6.3.5.4</ecNumber>
    </recommendedName>
</protein>
<comment type="similarity">
    <text evidence="2">Belongs to the asparagine synthetase family.</text>
</comment>
<evidence type="ECO:0000259" key="10">
    <source>
        <dbReference type="PROSITE" id="PS51278"/>
    </source>
</evidence>
<feature type="domain" description="Glutamine amidotransferase type-2" evidence="10">
    <location>
        <begin position="1"/>
        <end position="193"/>
    </location>
</feature>